<dbReference type="InterPro" id="IPR013057">
    <property type="entry name" value="AA_transpt_TM"/>
</dbReference>
<dbReference type="Proteomes" id="UP000267096">
    <property type="component" value="Unassembled WGS sequence"/>
</dbReference>
<keyword evidence="2 5" id="KW-0812">Transmembrane</keyword>
<dbReference type="WBParaSite" id="ASIM_0001987801-mRNA-1">
    <property type="protein sequence ID" value="ASIM_0001987801-mRNA-1"/>
    <property type="gene ID" value="ASIM_0001987801"/>
</dbReference>
<keyword evidence="4 5" id="KW-0472">Membrane</keyword>
<dbReference type="OrthoDB" id="655540at2759"/>
<accession>A0A0M3KFW7</accession>
<keyword evidence="3 5" id="KW-1133">Transmembrane helix</keyword>
<comment type="subcellular location">
    <subcellularLocation>
        <location evidence="1">Membrane</location>
    </subcellularLocation>
</comment>
<dbReference type="EMBL" id="UYRR01036937">
    <property type="protein sequence ID" value="VDK68476.1"/>
    <property type="molecule type" value="Genomic_DNA"/>
</dbReference>
<keyword evidence="8" id="KW-1185">Reference proteome</keyword>
<dbReference type="Pfam" id="PF01490">
    <property type="entry name" value="Aa_trans"/>
    <property type="match status" value="1"/>
</dbReference>
<feature type="transmembrane region" description="Helical" evidence="5">
    <location>
        <begin position="69"/>
        <end position="96"/>
    </location>
</feature>
<evidence type="ECO:0000256" key="5">
    <source>
        <dbReference type="SAM" id="Phobius"/>
    </source>
</evidence>
<proteinExistence type="predicted"/>
<evidence type="ECO:0000256" key="4">
    <source>
        <dbReference type="ARBA" id="ARBA00023136"/>
    </source>
</evidence>
<evidence type="ECO:0000313" key="9">
    <source>
        <dbReference type="WBParaSite" id="ASIM_0001987801-mRNA-1"/>
    </source>
</evidence>
<evidence type="ECO:0000256" key="1">
    <source>
        <dbReference type="ARBA" id="ARBA00004370"/>
    </source>
</evidence>
<protein>
    <submittedName>
        <fullName evidence="9">Aa_trans domain-containing protein</fullName>
    </submittedName>
</protein>
<evidence type="ECO:0000256" key="2">
    <source>
        <dbReference type="ARBA" id="ARBA00022692"/>
    </source>
</evidence>
<feature type="transmembrane region" description="Helical" evidence="5">
    <location>
        <begin position="35"/>
        <end position="57"/>
    </location>
</feature>
<evidence type="ECO:0000313" key="7">
    <source>
        <dbReference type="EMBL" id="VDK68476.1"/>
    </source>
</evidence>
<organism evidence="9">
    <name type="scientific">Anisakis simplex</name>
    <name type="common">Herring worm</name>
    <dbReference type="NCBI Taxonomy" id="6269"/>
    <lineage>
        <taxon>Eukaryota</taxon>
        <taxon>Metazoa</taxon>
        <taxon>Ecdysozoa</taxon>
        <taxon>Nematoda</taxon>
        <taxon>Chromadorea</taxon>
        <taxon>Rhabditida</taxon>
        <taxon>Spirurina</taxon>
        <taxon>Ascaridomorpha</taxon>
        <taxon>Ascaridoidea</taxon>
        <taxon>Anisakidae</taxon>
        <taxon>Anisakis</taxon>
        <taxon>Anisakis simplex complex</taxon>
    </lineage>
</organism>
<sequence length="133" mass="14663">MSIGKNKISIASTSSSVESPVPSLGYHHNVHGMSWIITGLFVVGDLAGGGIVALPTATVQLGENHFDVYFGLFLTFVMTLCVAYTAYILGEAWVILQRKWPIYRSHCRKPYPEMAGRSMGRIMKLVPICDFPK</sequence>
<feature type="domain" description="Amino acid transporter transmembrane" evidence="6">
    <location>
        <begin position="31"/>
        <end position="126"/>
    </location>
</feature>
<reference evidence="7 8" key="2">
    <citation type="submission" date="2018-11" db="EMBL/GenBank/DDBJ databases">
        <authorList>
            <consortium name="Pathogen Informatics"/>
        </authorList>
    </citation>
    <scope>NUCLEOTIDE SEQUENCE [LARGE SCALE GENOMIC DNA]</scope>
</reference>
<gene>
    <name evidence="7" type="ORF">ASIM_LOCUS19265</name>
</gene>
<evidence type="ECO:0000313" key="8">
    <source>
        <dbReference type="Proteomes" id="UP000267096"/>
    </source>
</evidence>
<name>A0A0M3KFW7_ANISI</name>
<dbReference type="GO" id="GO:0016020">
    <property type="term" value="C:membrane"/>
    <property type="evidence" value="ECO:0007669"/>
    <property type="project" value="UniProtKB-SubCell"/>
</dbReference>
<dbReference type="AlphaFoldDB" id="A0A0M3KFW7"/>
<evidence type="ECO:0000256" key="3">
    <source>
        <dbReference type="ARBA" id="ARBA00022989"/>
    </source>
</evidence>
<evidence type="ECO:0000259" key="6">
    <source>
        <dbReference type="Pfam" id="PF01490"/>
    </source>
</evidence>
<reference evidence="9" key="1">
    <citation type="submission" date="2017-02" db="UniProtKB">
        <authorList>
            <consortium name="WormBaseParasite"/>
        </authorList>
    </citation>
    <scope>IDENTIFICATION</scope>
</reference>